<dbReference type="SUPFAM" id="SSF56024">
    <property type="entry name" value="Phospholipase D/nuclease"/>
    <property type="match status" value="1"/>
</dbReference>
<gene>
    <name evidence="2" type="primary">ppk_22</name>
    <name evidence="2" type="ORF">SDC9_144678</name>
</gene>
<reference evidence="2" key="1">
    <citation type="submission" date="2019-08" db="EMBL/GenBank/DDBJ databases">
        <authorList>
            <person name="Kucharzyk K."/>
            <person name="Murdoch R.W."/>
            <person name="Higgins S."/>
            <person name="Loffler F."/>
        </authorList>
    </citation>
    <scope>NUCLEOTIDE SEQUENCE</scope>
</reference>
<proteinExistence type="predicted"/>
<dbReference type="Pfam" id="PF13090">
    <property type="entry name" value="PP_kinase_C"/>
    <property type="match status" value="1"/>
</dbReference>
<dbReference type="InterPro" id="IPR003414">
    <property type="entry name" value="PP_kinase"/>
</dbReference>
<sequence length="183" mass="20983">MRARFEELAEEEIKQAKKGRKAYIKAKFNSLTDPEMINLLYRASRAGVRISLIVRGACCLQPGVEGLSENIRVISIIDIYLEHARMAIFCGGGEEKYFILSADWMTRNLNRRIEVGTPVYDPAIRRQLKKVFEMQWGDNVKARDMAVFGANEYVKGEGEERCRSQLALHDFYKKAAEKGDEEQ</sequence>
<dbReference type="GO" id="GO:0009358">
    <property type="term" value="C:polyphosphate kinase complex"/>
    <property type="evidence" value="ECO:0007669"/>
    <property type="project" value="InterPro"/>
</dbReference>
<dbReference type="AlphaFoldDB" id="A0A645E7P0"/>
<dbReference type="Gene3D" id="3.30.870.10">
    <property type="entry name" value="Endonuclease Chain A"/>
    <property type="match status" value="1"/>
</dbReference>
<dbReference type="InterPro" id="IPR025200">
    <property type="entry name" value="PPK_C_dom2"/>
</dbReference>
<keyword evidence="2" id="KW-0418">Kinase</keyword>
<dbReference type="EC" id="2.7.4.1" evidence="2"/>
<evidence type="ECO:0000259" key="1">
    <source>
        <dbReference type="Pfam" id="PF13090"/>
    </source>
</evidence>
<dbReference type="PANTHER" id="PTHR30218">
    <property type="entry name" value="POLYPHOSPHATE KINASE"/>
    <property type="match status" value="1"/>
</dbReference>
<name>A0A645E7P0_9ZZZZ</name>
<dbReference type="GO" id="GO:0006799">
    <property type="term" value="P:polyphosphate biosynthetic process"/>
    <property type="evidence" value="ECO:0007669"/>
    <property type="project" value="InterPro"/>
</dbReference>
<organism evidence="2">
    <name type="scientific">bioreactor metagenome</name>
    <dbReference type="NCBI Taxonomy" id="1076179"/>
    <lineage>
        <taxon>unclassified sequences</taxon>
        <taxon>metagenomes</taxon>
        <taxon>ecological metagenomes</taxon>
    </lineage>
</organism>
<comment type="caution">
    <text evidence="2">The sequence shown here is derived from an EMBL/GenBank/DDBJ whole genome shotgun (WGS) entry which is preliminary data.</text>
</comment>
<dbReference type="GO" id="GO:0008976">
    <property type="term" value="F:polyphosphate kinase activity"/>
    <property type="evidence" value="ECO:0007669"/>
    <property type="project" value="UniProtKB-EC"/>
</dbReference>
<accession>A0A645E7P0</accession>
<dbReference type="EMBL" id="VSSQ01043776">
    <property type="protein sequence ID" value="MPM97505.1"/>
    <property type="molecule type" value="Genomic_DNA"/>
</dbReference>
<dbReference type="PANTHER" id="PTHR30218:SF0">
    <property type="entry name" value="POLYPHOSPHATE KINASE"/>
    <property type="match status" value="1"/>
</dbReference>
<feature type="domain" description="Polyphosphate kinase C-terminal" evidence="1">
    <location>
        <begin position="1"/>
        <end position="165"/>
    </location>
</feature>
<protein>
    <submittedName>
        <fullName evidence="2">Polyphosphate kinase</fullName>
        <ecNumber evidence="2">2.7.4.1</ecNumber>
    </submittedName>
</protein>
<evidence type="ECO:0000313" key="2">
    <source>
        <dbReference type="EMBL" id="MPM97505.1"/>
    </source>
</evidence>
<keyword evidence="2" id="KW-0808">Transferase</keyword>